<organism evidence="3 4">
    <name type="scientific">Mastigocoleus testarum BC008</name>
    <dbReference type="NCBI Taxonomy" id="371196"/>
    <lineage>
        <taxon>Bacteria</taxon>
        <taxon>Bacillati</taxon>
        <taxon>Cyanobacteriota</taxon>
        <taxon>Cyanophyceae</taxon>
        <taxon>Nostocales</taxon>
        <taxon>Hapalosiphonaceae</taxon>
        <taxon>Mastigocoleus</taxon>
    </lineage>
</organism>
<dbReference type="PROSITE" id="PS51781">
    <property type="entry name" value="SH3B"/>
    <property type="match status" value="1"/>
</dbReference>
<dbReference type="InterPro" id="IPR002477">
    <property type="entry name" value="Peptidoglycan-bd-like"/>
</dbReference>
<dbReference type="EMBL" id="LMTZ01000087">
    <property type="protein sequence ID" value="KST67431.1"/>
    <property type="molecule type" value="Genomic_DNA"/>
</dbReference>
<keyword evidence="4" id="KW-1185">Reference proteome</keyword>
<keyword evidence="1" id="KW-1133">Transmembrane helix</keyword>
<reference evidence="3 4" key="1">
    <citation type="journal article" date="2015" name="Genome Announc.">
        <title>Draft Genome of the Euendolithic (true boring) Cyanobacterium Mastigocoleus testarum strain BC008.</title>
        <authorList>
            <person name="Guida B.S."/>
            <person name="Garcia-Pichel F."/>
        </authorList>
    </citation>
    <scope>NUCLEOTIDE SEQUENCE [LARGE SCALE GENOMIC DNA]</scope>
    <source>
        <strain evidence="3 4">BC008</strain>
    </source>
</reference>
<name>A0A0V7ZSV5_9CYAN</name>
<dbReference type="RefSeq" id="WP_058183651.1">
    <property type="nucleotide sequence ID" value="NZ_LMTZ01000087.1"/>
</dbReference>
<sequence>MLSIYRDGAINPFAFRSLYEPYENCDRKRMVNFDFERSDKVKILESAEFDAFRWFKNISSFPWIKLVFLLVIVSLISFAGTAQALLLRRGSRGSSVVILQNRLIEEGYLDGNPTGYYGSRTERAVRNYQRDRNLLVDGIAGSQTLEDMDLKDIGGEEIPIIGNGTVTASRLNARQGPGTNYSIVTSIPRGTKVTLYERTSNGWYRIDGQDGGYVWVYEKYVRRI</sequence>
<gene>
    <name evidence="3" type="ORF">BC008_29985</name>
</gene>
<dbReference type="Pfam" id="PF08239">
    <property type="entry name" value="SH3_3"/>
    <property type="match status" value="1"/>
</dbReference>
<dbReference type="OrthoDB" id="511780at2"/>
<feature type="transmembrane region" description="Helical" evidence="1">
    <location>
        <begin position="63"/>
        <end position="87"/>
    </location>
</feature>
<dbReference type="InterPro" id="IPR036365">
    <property type="entry name" value="PGBD-like_sf"/>
</dbReference>
<dbReference type="SMART" id="SM00287">
    <property type="entry name" value="SH3b"/>
    <property type="match status" value="1"/>
</dbReference>
<dbReference type="Pfam" id="PF01471">
    <property type="entry name" value="PG_binding_1"/>
    <property type="match status" value="1"/>
</dbReference>
<accession>A0A0V7ZSV5</accession>
<dbReference type="Gene3D" id="1.10.101.10">
    <property type="entry name" value="PGBD-like superfamily/PGBD"/>
    <property type="match status" value="1"/>
</dbReference>
<keyword evidence="1" id="KW-0472">Membrane</keyword>
<evidence type="ECO:0000256" key="1">
    <source>
        <dbReference type="SAM" id="Phobius"/>
    </source>
</evidence>
<comment type="caution">
    <text evidence="3">The sequence shown here is derived from an EMBL/GenBank/DDBJ whole genome shotgun (WGS) entry which is preliminary data.</text>
</comment>
<dbReference type="Gene3D" id="2.30.30.40">
    <property type="entry name" value="SH3 Domains"/>
    <property type="match status" value="1"/>
</dbReference>
<feature type="domain" description="SH3b" evidence="2">
    <location>
        <begin position="161"/>
        <end position="224"/>
    </location>
</feature>
<evidence type="ECO:0000313" key="4">
    <source>
        <dbReference type="Proteomes" id="UP000053372"/>
    </source>
</evidence>
<dbReference type="Proteomes" id="UP000053372">
    <property type="component" value="Unassembled WGS sequence"/>
</dbReference>
<dbReference type="SUPFAM" id="SSF47090">
    <property type="entry name" value="PGBD-like"/>
    <property type="match status" value="1"/>
</dbReference>
<proteinExistence type="predicted"/>
<evidence type="ECO:0000313" key="3">
    <source>
        <dbReference type="EMBL" id="KST67431.1"/>
    </source>
</evidence>
<dbReference type="AlphaFoldDB" id="A0A0V7ZSV5"/>
<evidence type="ECO:0000259" key="2">
    <source>
        <dbReference type="PROSITE" id="PS51781"/>
    </source>
</evidence>
<protein>
    <recommendedName>
        <fullName evidence="2">SH3b domain-containing protein</fullName>
    </recommendedName>
</protein>
<keyword evidence="1" id="KW-0812">Transmembrane</keyword>
<dbReference type="InterPro" id="IPR036366">
    <property type="entry name" value="PGBDSf"/>
</dbReference>
<dbReference type="InterPro" id="IPR003646">
    <property type="entry name" value="SH3-like_bac-type"/>
</dbReference>